<feature type="transmembrane region" description="Helical" evidence="1">
    <location>
        <begin position="101"/>
        <end position="122"/>
    </location>
</feature>
<feature type="transmembrane region" description="Helical" evidence="1">
    <location>
        <begin position="404"/>
        <end position="421"/>
    </location>
</feature>
<feature type="transmembrane region" description="Helical" evidence="1">
    <location>
        <begin position="276"/>
        <end position="292"/>
    </location>
</feature>
<organism evidence="2 3">
    <name type="scientific">Microbacterium paludicola</name>
    <dbReference type="NCBI Taxonomy" id="300019"/>
    <lineage>
        <taxon>Bacteria</taxon>
        <taxon>Bacillati</taxon>
        <taxon>Actinomycetota</taxon>
        <taxon>Actinomycetes</taxon>
        <taxon>Micrococcales</taxon>
        <taxon>Microbacteriaceae</taxon>
        <taxon>Microbacterium</taxon>
    </lineage>
</organism>
<feature type="transmembrane region" description="Helical" evidence="1">
    <location>
        <begin position="220"/>
        <end position="238"/>
    </location>
</feature>
<keyword evidence="1" id="KW-1133">Transmembrane helix</keyword>
<feature type="transmembrane region" description="Helical" evidence="1">
    <location>
        <begin position="244"/>
        <end position="264"/>
    </location>
</feature>
<evidence type="ECO:0000313" key="3">
    <source>
        <dbReference type="Proteomes" id="UP001260188"/>
    </source>
</evidence>
<feature type="transmembrane region" description="Helical" evidence="1">
    <location>
        <begin position="328"/>
        <end position="348"/>
    </location>
</feature>
<feature type="transmembrane region" description="Helical" evidence="1">
    <location>
        <begin position="473"/>
        <end position="490"/>
    </location>
</feature>
<name>A0ABU1I1W4_9MICO</name>
<keyword evidence="1" id="KW-0812">Transmembrane</keyword>
<keyword evidence="1" id="KW-0472">Membrane</keyword>
<dbReference type="Proteomes" id="UP001260188">
    <property type="component" value="Unassembled WGS sequence"/>
</dbReference>
<dbReference type="EMBL" id="JAVIZA010000001">
    <property type="protein sequence ID" value="MDR6167148.1"/>
    <property type="molecule type" value="Genomic_DNA"/>
</dbReference>
<gene>
    <name evidence="2" type="ORF">QE367_001352</name>
</gene>
<reference evidence="2 3" key="1">
    <citation type="submission" date="2023-08" db="EMBL/GenBank/DDBJ databases">
        <title>Functional and genomic diversity of the sorghum phyllosphere microbiome.</title>
        <authorList>
            <person name="Shade A."/>
        </authorList>
    </citation>
    <scope>NUCLEOTIDE SEQUENCE [LARGE SCALE GENOMIC DNA]</scope>
    <source>
        <strain evidence="2 3">SORGH_AS_0919</strain>
    </source>
</reference>
<evidence type="ECO:0008006" key="4">
    <source>
        <dbReference type="Google" id="ProtNLM"/>
    </source>
</evidence>
<keyword evidence="3" id="KW-1185">Reference proteome</keyword>
<evidence type="ECO:0000313" key="2">
    <source>
        <dbReference type="EMBL" id="MDR6167148.1"/>
    </source>
</evidence>
<feature type="transmembrane region" description="Helical" evidence="1">
    <location>
        <begin position="441"/>
        <end position="461"/>
    </location>
</feature>
<proteinExistence type="predicted"/>
<feature type="transmembrane region" description="Helical" evidence="1">
    <location>
        <begin position="190"/>
        <end position="213"/>
    </location>
</feature>
<feature type="transmembrane region" description="Helical" evidence="1">
    <location>
        <begin position="6"/>
        <end position="28"/>
    </location>
</feature>
<feature type="transmembrane region" description="Helical" evidence="1">
    <location>
        <begin position="298"/>
        <end position="316"/>
    </location>
</feature>
<feature type="transmembrane region" description="Helical" evidence="1">
    <location>
        <begin position="368"/>
        <end position="392"/>
    </location>
</feature>
<evidence type="ECO:0000256" key="1">
    <source>
        <dbReference type="SAM" id="Phobius"/>
    </source>
</evidence>
<feature type="transmembrane region" description="Helical" evidence="1">
    <location>
        <begin position="63"/>
        <end position="80"/>
    </location>
</feature>
<feature type="transmembrane region" description="Helical" evidence="1">
    <location>
        <begin position="35"/>
        <end position="57"/>
    </location>
</feature>
<comment type="caution">
    <text evidence="2">The sequence shown here is derived from an EMBL/GenBank/DDBJ whole genome shotgun (WGS) entry which is preliminary data.</text>
</comment>
<dbReference type="Pfam" id="PF20176">
    <property type="entry name" value="DUF6541"/>
    <property type="match status" value="1"/>
</dbReference>
<dbReference type="InterPro" id="IPR046671">
    <property type="entry name" value="DUF6541"/>
</dbReference>
<dbReference type="RefSeq" id="WP_309665612.1">
    <property type="nucleotide sequence ID" value="NZ_JAVIZA010000001.1"/>
</dbReference>
<sequence length="643" mass="67803">MQWFELSTAVIVTIAVLWIPGGVIGRAANLRGLTLWAFAPAGTITVVVVASTLAPIVGIGWSVWTLALVTVLAAAASWGLSRAQPLTTPRIVDARTSPNRWTLPVALAIAAVIIAARTAQLIGDPHAFSQTFDNIFHMNAVRFILDTGNASSLHIGLLTSPPGGQPFYPAAWHGLVALVLDLTGSTIPEAINATSFVIACAVWPAGAVFLTRVLFGGNSVLLVAAGVVSGALPQYPYLPMTYGVLYPYQLGLALVPFALGLLVVVCRSRESRGGRLRAGLALLFVIPGIAVAHPGAFVAWLALGTPFVVISILVIVRRSRSIRQRVIAGGSLVIFTVMAGLAIFLLRPPASARTWVAESSLSQAAADVATLSAGGFMPAIGVALLVAIAVLALLTGSSRRGREALAVAAVASFLYIVVAALSSSTIRDVVTGSWYNNIPRLAALLPMVAVPLAAFGMLLLLRAVRMRTRASPRAFPVVACVAFAALFGVTQTGAIQHAVVTGHEETYRMSAASRLVDTDELQLLDRLGATIPPGDVVAGNPWTGTALAYALAQREVLISHTLAYVSSETQLILGNAGSATAADKVCRVMERDRIRWILDFGRREVHGGYHSYPGFEGLERSASVELRDQQGHARLYEITGCRS</sequence>
<accession>A0ABU1I1W4</accession>
<protein>
    <recommendedName>
        <fullName evidence="4">Glycosyltransferase RgtA/B/C/D-like domain-containing protein</fullName>
    </recommendedName>
</protein>